<dbReference type="PANTHER" id="PTHR47763:SF4">
    <property type="entry name" value="ALPHA-PROTEIN KINASE VWKA"/>
    <property type="match status" value="1"/>
</dbReference>
<dbReference type="InterPro" id="IPR036465">
    <property type="entry name" value="vWFA_dom_sf"/>
</dbReference>
<name>A0AAV5U6Y8_9BILA</name>
<dbReference type="Pfam" id="PF02816">
    <property type="entry name" value="Alpha_kinase"/>
    <property type="match status" value="1"/>
</dbReference>
<proteinExistence type="predicted"/>
<dbReference type="Gene3D" id="3.40.50.410">
    <property type="entry name" value="von Willebrand factor, type A domain"/>
    <property type="match status" value="1"/>
</dbReference>
<sequence>MASEASFENETTTNEQSHWLHQKESQRKSATSERKRSEINKRMKVIFEDEGLDYGADTKDDDELLDRFKVATRLRAKNIEEVRREIRRAENVQLCFLVDVTGSMQRHIDGVRKSIDDMLTELTDDGRHVRFQDEGGRVAKSMTMSFVAYRDHDDSKQFEVLPFTDAVKFKDFVGGLTATGGGDTPEDVFGGIDKALNLPWSENCGTKVIFHICDAPCHGKEFHSGIGDDYPAGDPKGRTCKELFSRIREKGIQYYFGKITSSTDIMLKKFSHEYGEPITEFDVKNVRNLGTSVVAAVSKSVCARVASASRRAGGVERKERSYTFEEKEPNWSSLPALSGKLVSYDFPRSIQAIEDDEPLQRRTPKEATIKLANHPFAKGAERAAYYGKDISSYTAKSGSMHSSNENIVVKEIALVGKGMESARRYEINNQMQTVASFLALKFMEDLKRRAGIDKTIQFLKIRTLSLDQGSSKRYLSCEKRYSVGTKFVRFSNNAGYLISEKHAAELGISVEFLHLVFAFSHWTYKASNRFLMVVDLEGVVGRIEGDDTTGVHLTDPAIHCKDKTRFGIMNHGVPGMQNFFRTHKCNEFCKELGLESFVC</sequence>
<gene>
    <name evidence="9" type="ORF">PENTCL1PPCAC_24348</name>
</gene>
<feature type="region of interest" description="Disordered" evidence="7">
    <location>
        <begin position="1"/>
        <end position="40"/>
    </location>
</feature>
<dbReference type="CDD" id="cd00198">
    <property type="entry name" value="vWFA"/>
    <property type="match status" value="1"/>
</dbReference>
<dbReference type="PANTHER" id="PTHR47763">
    <property type="entry name" value="ALPHA-PROTEIN KINASE VWKA"/>
    <property type="match status" value="1"/>
</dbReference>
<dbReference type="InterPro" id="IPR004166">
    <property type="entry name" value="a-kinase_dom"/>
</dbReference>
<accession>A0AAV5U6Y8</accession>
<organism evidence="9 10">
    <name type="scientific">Pristionchus entomophagus</name>
    <dbReference type="NCBI Taxonomy" id="358040"/>
    <lineage>
        <taxon>Eukaryota</taxon>
        <taxon>Metazoa</taxon>
        <taxon>Ecdysozoa</taxon>
        <taxon>Nematoda</taxon>
        <taxon>Chromadorea</taxon>
        <taxon>Rhabditida</taxon>
        <taxon>Rhabditina</taxon>
        <taxon>Diplogasteromorpha</taxon>
        <taxon>Diplogasteroidea</taxon>
        <taxon>Neodiplogasteridae</taxon>
        <taxon>Pristionchus</taxon>
    </lineage>
</organism>
<feature type="compositionally biased region" description="Basic and acidic residues" evidence="7">
    <location>
        <begin position="21"/>
        <end position="40"/>
    </location>
</feature>
<keyword evidence="4" id="KW-0808">Transferase</keyword>
<evidence type="ECO:0000256" key="6">
    <source>
        <dbReference type="ARBA" id="ARBA00022777"/>
    </source>
</evidence>
<evidence type="ECO:0000256" key="3">
    <source>
        <dbReference type="ARBA" id="ARBA00022527"/>
    </source>
</evidence>
<keyword evidence="6" id="KW-0418">Kinase</keyword>
<dbReference type="Proteomes" id="UP001432027">
    <property type="component" value="Unassembled WGS sequence"/>
</dbReference>
<evidence type="ECO:0000256" key="7">
    <source>
        <dbReference type="SAM" id="MobiDB-lite"/>
    </source>
</evidence>
<dbReference type="InterPro" id="IPR052969">
    <property type="entry name" value="Thr-specific_kinase-like"/>
</dbReference>
<dbReference type="AlphaFoldDB" id="A0AAV5U6Y8"/>
<dbReference type="Gene3D" id="3.30.200.20">
    <property type="entry name" value="Phosphorylase Kinase, domain 1"/>
    <property type="match status" value="1"/>
</dbReference>
<dbReference type="GO" id="GO:0005524">
    <property type="term" value="F:ATP binding"/>
    <property type="evidence" value="ECO:0007669"/>
    <property type="project" value="InterPro"/>
</dbReference>
<dbReference type="SUPFAM" id="SSF53300">
    <property type="entry name" value="vWA-like"/>
    <property type="match status" value="1"/>
</dbReference>
<dbReference type="EMBL" id="BTSX01000005">
    <property type="protein sequence ID" value="GMT02174.1"/>
    <property type="molecule type" value="Genomic_DNA"/>
</dbReference>
<feature type="domain" description="Alpha-type protein kinase" evidence="8">
    <location>
        <begin position="323"/>
        <end position="597"/>
    </location>
</feature>
<keyword evidence="2" id="KW-0964">Secreted</keyword>
<dbReference type="InterPro" id="IPR011009">
    <property type="entry name" value="Kinase-like_dom_sf"/>
</dbReference>
<comment type="caution">
    <text evidence="9">The sequence shown here is derived from an EMBL/GenBank/DDBJ whole genome shotgun (WGS) entry which is preliminary data.</text>
</comment>
<dbReference type="Gene3D" id="3.20.200.10">
    <property type="entry name" value="MHCK/EF2 kinase"/>
    <property type="match status" value="1"/>
</dbReference>
<evidence type="ECO:0000313" key="10">
    <source>
        <dbReference type="Proteomes" id="UP001432027"/>
    </source>
</evidence>
<dbReference type="SMART" id="SM00811">
    <property type="entry name" value="Alpha_kinase"/>
    <property type="match status" value="1"/>
</dbReference>
<comment type="subcellular location">
    <subcellularLocation>
        <location evidence="1">Secreted</location>
    </subcellularLocation>
</comment>
<dbReference type="SUPFAM" id="SSF56112">
    <property type="entry name" value="Protein kinase-like (PK-like)"/>
    <property type="match status" value="1"/>
</dbReference>
<evidence type="ECO:0000256" key="1">
    <source>
        <dbReference type="ARBA" id="ARBA00004613"/>
    </source>
</evidence>
<evidence type="ECO:0000256" key="4">
    <source>
        <dbReference type="ARBA" id="ARBA00022679"/>
    </source>
</evidence>
<evidence type="ECO:0000256" key="5">
    <source>
        <dbReference type="ARBA" id="ARBA00022729"/>
    </source>
</evidence>
<evidence type="ECO:0000256" key="2">
    <source>
        <dbReference type="ARBA" id="ARBA00022525"/>
    </source>
</evidence>
<keyword evidence="3" id="KW-0723">Serine/threonine-protein kinase</keyword>
<keyword evidence="10" id="KW-1185">Reference proteome</keyword>
<dbReference type="InterPro" id="IPR056861">
    <property type="entry name" value="HMCN1-like_VWA"/>
</dbReference>
<evidence type="ECO:0000259" key="8">
    <source>
        <dbReference type="PROSITE" id="PS51158"/>
    </source>
</evidence>
<reference evidence="9" key="1">
    <citation type="submission" date="2023-10" db="EMBL/GenBank/DDBJ databases">
        <title>Genome assembly of Pristionchus species.</title>
        <authorList>
            <person name="Yoshida K."/>
            <person name="Sommer R.J."/>
        </authorList>
    </citation>
    <scope>NUCLEOTIDE SEQUENCE</scope>
    <source>
        <strain evidence="9">RS0144</strain>
    </source>
</reference>
<dbReference type="GO" id="GO:0004674">
    <property type="term" value="F:protein serine/threonine kinase activity"/>
    <property type="evidence" value="ECO:0007669"/>
    <property type="project" value="UniProtKB-KW"/>
</dbReference>
<evidence type="ECO:0000313" key="9">
    <source>
        <dbReference type="EMBL" id="GMT02174.1"/>
    </source>
</evidence>
<feature type="compositionally biased region" description="Polar residues" evidence="7">
    <location>
        <begin position="1"/>
        <end position="19"/>
    </location>
</feature>
<protein>
    <recommendedName>
        <fullName evidence="8">Alpha-type protein kinase domain-containing protein</fullName>
    </recommendedName>
</protein>
<dbReference type="Pfam" id="PF25106">
    <property type="entry name" value="VWA_4"/>
    <property type="match status" value="1"/>
</dbReference>
<dbReference type="FunFam" id="3.40.50.410:FF:000134">
    <property type="entry name" value="Efk-1"/>
    <property type="match status" value="1"/>
</dbReference>
<keyword evidence="5" id="KW-0732">Signal</keyword>
<dbReference type="PROSITE" id="PS51158">
    <property type="entry name" value="ALPHA_KINASE"/>
    <property type="match status" value="1"/>
</dbReference>